<feature type="transmembrane region" description="Helical" evidence="2">
    <location>
        <begin position="332"/>
        <end position="351"/>
    </location>
</feature>
<evidence type="ECO:0000256" key="2">
    <source>
        <dbReference type="SAM" id="Phobius"/>
    </source>
</evidence>
<evidence type="ECO:0000256" key="1">
    <source>
        <dbReference type="SAM" id="MobiDB-lite"/>
    </source>
</evidence>
<dbReference type="EMBL" id="CABFNO020001379">
    <property type="protein sequence ID" value="CAG9984148.1"/>
    <property type="molecule type" value="Genomic_DNA"/>
</dbReference>
<proteinExistence type="predicted"/>
<protein>
    <submittedName>
        <fullName evidence="3">Uncharacterized protein</fullName>
    </submittedName>
</protein>
<accession>A0A9N9U8M0</accession>
<keyword evidence="2" id="KW-0472">Membrane</keyword>
<gene>
    <name evidence="3" type="ORF">CBYS24578_00008631</name>
</gene>
<comment type="caution">
    <text evidence="3">The sequence shown here is derived from an EMBL/GenBank/DDBJ whole genome shotgun (WGS) entry which is preliminary data.</text>
</comment>
<evidence type="ECO:0000313" key="4">
    <source>
        <dbReference type="Proteomes" id="UP000754883"/>
    </source>
</evidence>
<organism evidence="3 4">
    <name type="scientific">Clonostachys byssicola</name>
    <dbReference type="NCBI Taxonomy" id="160290"/>
    <lineage>
        <taxon>Eukaryota</taxon>
        <taxon>Fungi</taxon>
        <taxon>Dikarya</taxon>
        <taxon>Ascomycota</taxon>
        <taxon>Pezizomycotina</taxon>
        <taxon>Sordariomycetes</taxon>
        <taxon>Hypocreomycetidae</taxon>
        <taxon>Hypocreales</taxon>
        <taxon>Bionectriaceae</taxon>
        <taxon>Clonostachys</taxon>
    </lineage>
</organism>
<dbReference type="Proteomes" id="UP000754883">
    <property type="component" value="Unassembled WGS sequence"/>
</dbReference>
<feature type="transmembrane region" description="Helical" evidence="2">
    <location>
        <begin position="363"/>
        <end position="385"/>
    </location>
</feature>
<keyword evidence="2" id="KW-0812">Transmembrane</keyword>
<name>A0A9N9U8M0_9HYPO</name>
<evidence type="ECO:0000313" key="3">
    <source>
        <dbReference type="EMBL" id="CAG9984148.1"/>
    </source>
</evidence>
<sequence>MAKTQLGMVFLTIIIILKIAAFIHDPHTRPLKADKYHIDAKAAEGILSFVIFILAVINISSRSYNKSSDYEKCDDADADIVGGGILIAAWIQIGILSLIAFTGLFHFGRTPIKEVGAGLLLTHVSLAIALVVSLGGNNLSVQDAILGAMVLDGQNAALSLQLLTKEILASRWQTAMVVGGQSLGLVIEGIVVDAFHRNSLVPKGCRCLRVFWWVWFGNCDTPEPNDIYPFWCYFALRCGLFLEGLWITATQSRSYHIAEKKEREDPCSRCEGCEEWYHPGTRPAPAQQHPQQGDGEQPAQEVANWLHRRQQSAEDANQCHEPKKPSTISAIVVHRALFAILSMISTLYTMATYSMKASANMDAVGQVAAMVIGAGTTLRVLWVAYHSCYPLLETPDAEDADLLER</sequence>
<feature type="transmembrane region" description="Helical" evidence="2">
    <location>
        <begin position="6"/>
        <end position="23"/>
    </location>
</feature>
<reference evidence="4" key="1">
    <citation type="submission" date="2019-06" db="EMBL/GenBank/DDBJ databases">
        <authorList>
            <person name="Broberg M."/>
        </authorList>
    </citation>
    <scope>NUCLEOTIDE SEQUENCE [LARGE SCALE GENOMIC DNA]</scope>
</reference>
<reference evidence="3 4" key="2">
    <citation type="submission" date="2021-10" db="EMBL/GenBank/DDBJ databases">
        <authorList>
            <person name="Piombo E."/>
        </authorList>
    </citation>
    <scope>NUCLEOTIDE SEQUENCE [LARGE SCALE GENOMIC DNA]</scope>
</reference>
<feature type="transmembrane region" description="Helical" evidence="2">
    <location>
        <begin position="80"/>
        <end position="105"/>
    </location>
</feature>
<feature type="region of interest" description="Disordered" evidence="1">
    <location>
        <begin position="281"/>
        <end position="300"/>
    </location>
</feature>
<dbReference type="AlphaFoldDB" id="A0A9N9U8M0"/>
<dbReference type="OrthoDB" id="4834801at2759"/>
<keyword evidence="2" id="KW-1133">Transmembrane helix</keyword>
<feature type="transmembrane region" description="Helical" evidence="2">
    <location>
        <begin position="117"/>
        <end position="136"/>
    </location>
</feature>
<feature type="transmembrane region" description="Helical" evidence="2">
    <location>
        <begin position="43"/>
        <end position="60"/>
    </location>
</feature>
<keyword evidence="4" id="KW-1185">Reference proteome</keyword>